<dbReference type="GO" id="GO:0046872">
    <property type="term" value="F:metal ion binding"/>
    <property type="evidence" value="ECO:0007669"/>
    <property type="project" value="UniProtKB-KW"/>
</dbReference>
<evidence type="ECO:0000256" key="4">
    <source>
        <dbReference type="ARBA" id="ARBA00023157"/>
    </source>
</evidence>
<comment type="caution">
    <text evidence="5">The sequence shown here is derived from an EMBL/GenBank/DDBJ whole genome shotgun (WGS) entry which is preliminary data.</text>
</comment>
<dbReference type="NCBIfam" id="NF040941">
    <property type="entry name" value="GGGWT_bact"/>
    <property type="match status" value="1"/>
</dbReference>
<keyword evidence="2" id="KW-0430">Lectin</keyword>
<dbReference type="PROSITE" id="PS51406">
    <property type="entry name" value="FIBRINOGEN_C_2"/>
    <property type="match status" value="1"/>
</dbReference>
<gene>
    <name evidence="5" type="ORF">PACLA_8A075001</name>
</gene>
<accession>A0A7D9LSP4</accession>
<proteinExistence type="predicted"/>
<dbReference type="GO" id="GO:0070492">
    <property type="term" value="F:oligosaccharide binding"/>
    <property type="evidence" value="ECO:0007669"/>
    <property type="project" value="TreeGrafter"/>
</dbReference>
<name>A0A7D9LSP4_PARCT</name>
<keyword evidence="4" id="KW-1015">Disulfide bond</keyword>
<keyword evidence="1" id="KW-0479">Metal-binding</keyword>
<evidence type="ECO:0000313" key="5">
    <source>
        <dbReference type="EMBL" id="CAB4038069.1"/>
    </source>
</evidence>
<dbReference type="PANTHER" id="PTHR16146">
    <property type="entry name" value="INTELECTIN"/>
    <property type="match status" value="1"/>
</dbReference>
<dbReference type="OrthoDB" id="5945834at2759"/>
<dbReference type="PANTHER" id="PTHR16146:SF53">
    <property type="entry name" value="APPLE DOMAIN-CONTAINING PROTEIN"/>
    <property type="match status" value="1"/>
</dbReference>
<dbReference type="Pfam" id="PF00147">
    <property type="entry name" value="Fibrinogen_C"/>
    <property type="match status" value="1"/>
</dbReference>
<dbReference type="EMBL" id="CACRXK020023766">
    <property type="protein sequence ID" value="CAB4038069.1"/>
    <property type="molecule type" value="Genomic_DNA"/>
</dbReference>
<dbReference type="InterPro" id="IPR002181">
    <property type="entry name" value="Fibrinogen_a/b/g_C_dom"/>
</dbReference>
<dbReference type="AlphaFoldDB" id="A0A7D9LSP4"/>
<evidence type="ECO:0000256" key="2">
    <source>
        <dbReference type="ARBA" id="ARBA00022734"/>
    </source>
</evidence>
<dbReference type="InterPro" id="IPR014716">
    <property type="entry name" value="Fibrinogen_a/b/g_C_1"/>
</dbReference>
<dbReference type="GO" id="GO:0005615">
    <property type="term" value="C:extracellular space"/>
    <property type="evidence" value="ECO:0007669"/>
    <property type="project" value="TreeGrafter"/>
</dbReference>
<dbReference type="InterPro" id="IPR036056">
    <property type="entry name" value="Fibrinogen-like_C"/>
</dbReference>
<dbReference type="Proteomes" id="UP001152795">
    <property type="component" value="Unassembled WGS sequence"/>
</dbReference>
<dbReference type="SUPFAM" id="SSF56496">
    <property type="entry name" value="Fibrinogen C-terminal domain-like"/>
    <property type="match status" value="1"/>
</dbReference>
<evidence type="ECO:0000256" key="1">
    <source>
        <dbReference type="ARBA" id="ARBA00022723"/>
    </source>
</evidence>
<keyword evidence="6" id="KW-1185">Reference proteome</keyword>
<organism evidence="5 6">
    <name type="scientific">Paramuricea clavata</name>
    <name type="common">Red gorgonian</name>
    <name type="synonym">Violescent sea-whip</name>
    <dbReference type="NCBI Taxonomy" id="317549"/>
    <lineage>
        <taxon>Eukaryota</taxon>
        <taxon>Metazoa</taxon>
        <taxon>Cnidaria</taxon>
        <taxon>Anthozoa</taxon>
        <taxon>Octocorallia</taxon>
        <taxon>Malacalcyonacea</taxon>
        <taxon>Plexauridae</taxon>
        <taxon>Paramuricea</taxon>
    </lineage>
</organism>
<evidence type="ECO:0000256" key="3">
    <source>
        <dbReference type="ARBA" id="ARBA00022837"/>
    </source>
</evidence>
<protein>
    <submittedName>
        <fullName evidence="5">Uncharacterized protein</fullName>
    </submittedName>
</protein>
<dbReference type="Gene3D" id="3.90.215.10">
    <property type="entry name" value="Gamma Fibrinogen, chain A, domain 1"/>
    <property type="match status" value="1"/>
</dbReference>
<reference evidence="5" key="1">
    <citation type="submission" date="2020-04" db="EMBL/GenBank/DDBJ databases">
        <authorList>
            <person name="Alioto T."/>
            <person name="Alioto T."/>
            <person name="Gomez Garrido J."/>
        </authorList>
    </citation>
    <scope>NUCLEOTIDE SEQUENCE</scope>
    <source>
        <strain evidence="5">A484AB</strain>
    </source>
</reference>
<keyword evidence="3" id="KW-0106">Calcium</keyword>
<evidence type="ECO:0000313" key="6">
    <source>
        <dbReference type="Proteomes" id="UP001152795"/>
    </source>
</evidence>
<sequence length="245" mass="27793">MNQFQVLILALIFVCQTHPTLARSHRDALARSCLDYFKKGYQTSGYYQIKSDGAGNSFQTVFCDMESEPGSAWTLVESFALKNKAMPAFSKRPLKINAPVLPKTPNWNLYRMSLSQMNDLKKQSTHWRVTCDFQAKPVHIYRDYAVARFKNFDVVTFEGSNVCKLMKYINVRGHQCAECTASWFAYVNRENALHIDGPSTGCQFTPGGGAVSSEDNFGYYLDTNKNFRCTSSPDATTNFWFGGYF</sequence>